<gene>
    <name evidence="1" type="ORF">ACFOPQ_09610</name>
</gene>
<accession>A0ABV8A6X6</accession>
<keyword evidence="2" id="KW-1185">Reference proteome</keyword>
<reference evidence="2" key="1">
    <citation type="journal article" date="2019" name="Int. J. Syst. Evol. Microbiol.">
        <title>The Global Catalogue of Microorganisms (GCM) 10K type strain sequencing project: providing services to taxonomists for standard genome sequencing and annotation.</title>
        <authorList>
            <consortium name="The Broad Institute Genomics Platform"/>
            <consortium name="The Broad Institute Genome Sequencing Center for Infectious Disease"/>
            <person name="Wu L."/>
            <person name="Ma J."/>
        </authorList>
    </citation>
    <scope>NUCLEOTIDE SEQUENCE [LARGE SCALE GENOMIC DNA]</scope>
    <source>
        <strain evidence="2">CCTCC AB 2013263</strain>
    </source>
</reference>
<evidence type="ECO:0000313" key="1">
    <source>
        <dbReference type="EMBL" id="MFC3861016.1"/>
    </source>
</evidence>
<dbReference type="RefSeq" id="WP_380077498.1">
    <property type="nucleotide sequence ID" value="NZ_JBHRZF010000116.1"/>
</dbReference>
<dbReference type="Proteomes" id="UP001595748">
    <property type="component" value="Unassembled WGS sequence"/>
</dbReference>
<organism evidence="1 2">
    <name type="scientific">Deinococcus antarcticus</name>
    <dbReference type="NCBI Taxonomy" id="1298767"/>
    <lineage>
        <taxon>Bacteria</taxon>
        <taxon>Thermotogati</taxon>
        <taxon>Deinococcota</taxon>
        <taxon>Deinococci</taxon>
        <taxon>Deinococcales</taxon>
        <taxon>Deinococcaceae</taxon>
        <taxon>Deinococcus</taxon>
    </lineage>
</organism>
<evidence type="ECO:0000313" key="2">
    <source>
        <dbReference type="Proteomes" id="UP001595748"/>
    </source>
</evidence>
<proteinExistence type="predicted"/>
<dbReference type="EMBL" id="JBHRZF010000116">
    <property type="protein sequence ID" value="MFC3861016.1"/>
    <property type="molecule type" value="Genomic_DNA"/>
</dbReference>
<comment type="caution">
    <text evidence="1">The sequence shown here is derived from an EMBL/GenBank/DDBJ whole genome shotgun (WGS) entry which is preliminary data.</text>
</comment>
<name>A0ABV8A6X6_9DEIO</name>
<sequence length="397" mass="46786">MTAPIRIEALLYPLNFTWTEKALAKSGAALLGQGDYDAIEKRVYASLQKCHGCGYNEKAKTLIVVRDRRNGEVFEIGRECMKDLYGIEIGTFDDHAQKVARTRRELAQKLGLSGDLSTEKQVSIVREAVATYVPVPQQYLDELDRLEWWTLDQHDEQRIRDLHQLACYHRDWQETPEWAVRRWKALRGHPAFEYTSKKDEVMRRCDRALEAEGLLSEQEVHRLNQHLRDAASFKSRYARLVSPEDFDTKEAYEQALEEKIREQAQVGRPTDENLTNNRRASNFNPCDLVGLNTRALFATVGVWDDEGEEFRNRIWDIAAYRRKVRRPIVVVGPPDLHQVPPVRDQRFNRESQEWEDFEREPGWTFRFRRVAWGLVEPFTETYPLWRRFGRSRLERYQ</sequence>
<protein>
    <submittedName>
        <fullName evidence="1">Uncharacterized protein</fullName>
    </submittedName>
</protein>